<comment type="caution">
    <text evidence="2">The sequence shown here is derived from an EMBL/GenBank/DDBJ whole genome shotgun (WGS) entry which is preliminary data.</text>
</comment>
<feature type="domain" description="Peptidase C14 caspase" evidence="1">
    <location>
        <begin position="3"/>
        <end position="154"/>
    </location>
</feature>
<accession>A0ABP8DL01</accession>
<dbReference type="SUPFAM" id="SSF52129">
    <property type="entry name" value="Caspase-like"/>
    <property type="match status" value="1"/>
</dbReference>
<dbReference type="RefSeq" id="WP_345135454.1">
    <property type="nucleotide sequence ID" value="NZ_BAABAT010000031.1"/>
</dbReference>
<gene>
    <name evidence="2" type="ORF">GCM10022255_079570</name>
</gene>
<evidence type="ECO:0000313" key="3">
    <source>
        <dbReference type="Proteomes" id="UP001500620"/>
    </source>
</evidence>
<dbReference type="EMBL" id="BAABAT010000031">
    <property type="protein sequence ID" value="GAA4258527.1"/>
    <property type="molecule type" value="Genomic_DNA"/>
</dbReference>
<dbReference type="Proteomes" id="UP001500620">
    <property type="component" value="Unassembled WGS sequence"/>
</dbReference>
<evidence type="ECO:0000259" key="1">
    <source>
        <dbReference type="Pfam" id="PF00656"/>
    </source>
</evidence>
<sequence length="626" mass="65761">MDHALVVGCDAYPNSPGADLRGAVADALAVREWLLGPGGVPEANVTCLLSPSGGGLQPPDGVAAGAASVVQFGKAVARLSRVAAGPGDRLFVYFAGHGLRTDPFNPVVAHDALLLHDFDREVPQPGAVGVQDLLSRLELTAFGEVVVVLDACRNFPFPEPFRLGGLGFDGPAAAGTTARIYLLQATEPGSTARGHAVDGVVRGDLTLAVVDALNGVGAAKHFDETAARPYVVDWAGLTRYVEAAVPDQGSRPRGDGNPVLVAFPDDAFGTVALTVEVDPDTARTDPLLQVRVAYDDPRRPAEQQVTGAGPAPVRLNVPQRRHRVIASLGERWDRRAVDVYADTTVRLTVDGPGPASLRQFTPELMVKGGPAEGALRVVADDPFAPMELRTLSGRTVASAVGDLAAIVPAGQYTAAAFDDAAREHLQPVEVLASNEATVAVRLPGPELTAVRHALRHRDADPRRQAVVCVVTEPGGLVPDLPYLGDDQYARTLQDPPDWVTVSLAGHTLRVPLAPGAIAVLTARQAPLSAAFYDLADLAEERATLPLDRAQRLYAAGRRRAAAQVLRAARTGPGPSPVRAAFAEALGAPPADGAMRHALAARTDPDERAFLLPAEPWAVFLDRPDPT</sequence>
<evidence type="ECO:0000313" key="2">
    <source>
        <dbReference type="EMBL" id="GAA4258527.1"/>
    </source>
</evidence>
<keyword evidence="3" id="KW-1185">Reference proteome</keyword>
<reference evidence="3" key="1">
    <citation type="journal article" date="2019" name="Int. J. Syst. Evol. Microbiol.">
        <title>The Global Catalogue of Microorganisms (GCM) 10K type strain sequencing project: providing services to taxonomists for standard genome sequencing and annotation.</title>
        <authorList>
            <consortium name="The Broad Institute Genomics Platform"/>
            <consortium name="The Broad Institute Genome Sequencing Center for Infectious Disease"/>
            <person name="Wu L."/>
            <person name="Ma J."/>
        </authorList>
    </citation>
    <scope>NUCLEOTIDE SEQUENCE [LARGE SCALE GENOMIC DNA]</scope>
    <source>
        <strain evidence="3">JCM 17441</strain>
    </source>
</reference>
<protein>
    <recommendedName>
        <fullName evidence="1">Peptidase C14 caspase domain-containing protein</fullName>
    </recommendedName>
</protein>
<name>A0ABP8DL01_9ACTN</name>
<proteinExistence type="predicted"/>
<dbReference type="Gene3D" id="3.40.50.1460">
    <property type="match status" value="1"/>
</dbReference>
<dbReference type="Pfam" id="PF00656">
    <property type="entry name" value="Peptidase_C14"/>
    <property type="match status" value="1"/>
</dbReference>
<organism evidence="2 3">
    <name type="scientific">Dactylosporangium darangshiense</name>
    <dbReference type="NCBI Taxonomy" id="579108"/>
    <lineage>
        <taxon>Bacteria</taxon>
        <taxon>Bacillati</taxon>
        <taxon>Actinomycetota</taxon>
        <taxon>Actinomycetes</taxon>
        <taxon>Micromonosporales</taxon>
        <taxon>Micromonosporaceae</taxon>
        <taxon>Dactylosporangium</taxon>
    </lineage>
</organism>
<dbReference type="InterPro" id="IPR029030">
    <property type="entry name" value="Caspase-like_dom_sf"/>
</dbReference>
<dbReference type="InterPro" id="IPR011600">
    <property type="entry name" value="Pept_C14_caspase"/>
</dbReference>